<accession>A0A6N6N6T3</accession>
<evidence type="ECO:0000313" key="2">
    <source>
        <dbReference type="Proteomes" id="UP000438699"/>
    </source>
</evidence>
<dbReference type="OrthoDB" id="5450134at2"/>
<keyword evidence="2" id="KW-1185">Reference proteome</keyword>
<proteinExistence type="predicted"/>
<dbReference type="AlphaFoldDB" id="A0A6N6N6T3"/>
<name>A0A6N6N6T3_9BACT</name>
<protein>
    <submittedName>
        <fullName evidence="1">Uncharacterized protein</fullName>
    </submittedName>
</protein>
<evidence type="ECO:0000313" key="1">
    <source>
        <dbReference type="EMBL" id="KAB1442817.1"/>
    </source>
</evidence>
<sequence length="186" mass="21979">MALEITVHGHSCDLALHPVSEKTAKRITEKGFDIYSDTPLEWWRRGKTATWGMKIDANCYVNTTLNGEPVEFDMAAITRDPLKLRRRMYLDSKARYICVLGFDNELCRFSWHWDDVDTFDPDHLQFMTHQWDRIMNESDYYILDEVLYEDKFADRHDLCEASGFTLLPPRIIDLNDVRKEWGLPVR</sequence>
<organism evidence="1 2">
    <name type="scientific">Pseudodesulfovibrio senegalensis</name>
    <dbReference type="NCBI Taxonomy" id="1721087"/>
    <lineage>
        <taxon>Bacteria</taxon>
        <taxon>Pseudomonadati</taxon>
        <taxon>Thermodesulfobacteriota</taxon>
        <taxon>Desulfovibrionia</taxon>
        <taxon>Desulfovibrionales</taxon>
        <taxon>Desulfovibrionaceae</taxon>
    </lineage>
</organism>
<dbReference type="Proteomes" id="UP000438699">
    <property type="component" value="Unassembled WGS sequence"/>
</dbReference>
<dbReference type="RefSeq" id="WP_151149008.1">
    <property type="nucleotide sequence ID" value="NZ_WAIE01000001.1"/>
</dbReference>
<gene>
    <name evidence="1" type="ORF">F8A88_00645</name>
</gene>
<reference evidence="1 2" key="1">
    <citation type="journal article" date="2017" name="Int. J. Syst. Evol. Microbiol.">
        <title>Desulfovibrio senegalensis sp. nov., a mesophilic sulfate reducer isolated from marine sediment.</title>
        <authorList>
            <person name="Thioye A."/>
            <person name="Gam Z.B.A."/>
            <person name="Mbengue M."/>
            <person name="Cayol J.L."/>
            <person name="Joseph-Bartoli M."/>
            <person name="Toure-Kane C."/>
            <person name="Labat M."/>
        </authorList>
    </citation>
    <scope>NUCLEOTIDE SEQUENCE [LARGE SCALE GENOMIC DNA]</scope>
    <source>
        <strain evidence="1 2">DSM 101509</strain>
    </source>
</reference>
<dbReference type="EMBL" id="WAIE01000001">
    <property type="protein sequence ID" value="KAB1442817.1"/>
    <property type="molecule type" value="Genomic_DNA"/>
</dbReference>
<comment type="caution">
    <text evidence="1">The sequence shown here is derived from an EMBL/GenBank/DDBJ whole genome shotgun (WGS) entry which is preliminary data.</text>
</comment>